<dbReference type="OrthoDB" id="700277at2"/>
<organism evidence="1 2">
    <name type="scientific">Sphingobacterium allocomposti</name>
    <dbReference type="NCBI Taxonomy" id="415956"/>
    <lineage>
        <taxon>Bacteria</taxon>
        <taxon>Pseudomonadati</taxon>
        <taxon>Bacteroidota</taxon>
        <taxon>Sphingobacteriia</taxon>
        <taxon>Sphingobacteriales</taxon>
        <taxon>Sphingobacteriaceae</taxon>
        <taxon>Sphingobacterium</taxon>
    </lineage>
</organism>
<proteinExistence type="predicted"/>
<evidence type="ECO:0000313" key="1">
    <source>
        <dbReference type="EMBL" id="TYP88206.1"/>
    </source>
</evidence>
<dbReference type="Proteomes" id="UP000325105">
    <property type="component" value="Unassembled WGS sequence"/>
</dbReference>
<protein>
    <submittedName>
        <fullName evidence="1">Uncharacterized protein</fullName>
    </submittedName>
</protein>
<name>A0A5S5CZB3_9SPHI</name>
<keyword evidence="2" id="KW-1185">Reference proteome</keyword>
<sequence length="356" mass="39855">MWQKARTIGLFIGLLLYAISSRAQLRFSVWSDNYFEVTSYLGHTTSDRFNTFQFDLHGQYIHHPNWSLAVRLLAPIQTIAGGPNRSGKPLPPDKISFQWTSDNNNPAFRLDAIGASRSPIILQNSNDVLLVERSKQPISSQGSHYSQYHLYGAVTVAPGKYLDDYLSPNQYTYLKYRIPLLFTLYDELRNVIGTQQVNYEMQFPPSLTDGHLVDAEPDYKLEVSAESPNLQFHTRNDYTQGVSLQIPNAVQVNSITDFELHIKSVDSEILREGGGALPLSILSVQLSPASGVVALKSSPTVVLSTREQVAVASTSKDKTQTQYFNAEYKASLSRDQVLQAKPGDYSVSLLYLLMPR</sequence>
<comment type="caution">
    <text evidence="1">The sequence shown here is derived from an EMBL/GenBank/DDBJ whole genome shotgun (WGS) entry which is preliminary data.</text>
</comment>
<reference evidence="1 2" key="1">
    <citation type="submission" date="2019-07" db="EMBL/GenBank/DDBJ databases">
        <title>Genomic Encyclopedia of Archaeal and Bacterial Type Strains, Phase II (KMG-II): from individual species to whole genera.</title>
        <authorList>
            <person name="Goeker M."/>
        </authorList>
    </citation>
    <scope>NUCLEOTIDE SEQUENCE [LARGE SCALE GENOMIC DNA]</scope>
    <source>
        <strain evidence="1 2">DSM 18850</strain>
    </source>
</reference>
<dbReference type="EMBL" id="VNHX01000032">
    <property type="protein sequence ID" value="TYP88206.1"/>
    <property type="molecule type" value="Genomic_DNA"/>
</dbReference>
<gene>
    <name evidence="1" type="ORF">BC792_13222</name>
</gene>
<dbReference type="RefSeq" id="WP_148910278.1">
    <property type="nucleotide sequence ID" value="NZ_VNHX01000032.1"/>
</dbReference>
<evidence type="ECO:0000313" key="2">
    <source>
        <dbReference type="Proteomes" id="UP000325105"/>
    </source>
</evidence>
<dbReference type="AlphaFoldDB" id="A0A5S5CZB3"/>
<accession>A0A5S5CZB3</accession>